<keyword evidence="5 6" id="KW-0472">Membrane</keyword>
<dbReference type="PATRIC" id="fig|305.106.peg.1784"/>
<dbReference type="PANTHER" id="PTHR35007:SF1">
    <property type="entry name" value="PILUS ASSEMBLY PROTEIN"/>
    <property type="match status" value="1"/>
</dbReference>
<evidence type="ECO:0000256" key="4">
    <source>
        <dbReference type="ARBA" id="ARBA00022989"/>
    </source>
</evidence>
<accession>A0A0S4TX22</accession>
<dbReference type="GO" id="GO:0005886">
    <property type="term" value="C:plasma membrane"/>
    <property type="evidence" value="ECO:0007669"/>
    <property type="project" value="UniProtKB-SubCell"/>
</dbReference>
<feature type="transmembrane region" description="Helical" evidence="6">
    <location>
        <begin position="249"/>
        <end position="269"/>
    </location>
</feature>
<evidence type="ECO:0000313" key="9">
    <source>
        <dbReference type="EMBL" id="QCX50203.1"/>
    </source>
</evidence>
<evidence type="ECO:0000313" key="10">
    <source>
        <dbReference type="Proteomes" id="UP000310553"/>
    </source>
</evidence>
<evidence type="ECO:0000256" key="3">
    <source>
        <dbReference type="ARBA" id="ARBA00022692"/>
    </source>
</evidence>
<gene>
    <name evidence="9" type="ORF">E7Z57_14605</name>
    <name evidence="8" type="ORF">RUN39_v1_680051</name>
</gene>
<evidence type="ECO:0000259" key="7">
    <source>
        <dbReference type="Pfam" id="PF00482"/>
    </source>
</evidence>
<evidence type="ECO:0000256" key="5">
    <source>
        <dbReference type="ARBA" id="ARBA00023136"/>
    </source>
</evidence>
<evidence type="ECO:0000256" key="1">
    <source>
        <dbReference type="ARBA" id="ARBA00004651"/>
    </source>
</evidence>
<dbReference type="InterPro" id="IPR042094">
    <property type="entry name" value="T2SS_GspF_sf"/>
</dbReference>
<evidence type="ECO:0000256" key="6">
    <source>
        <dbReference type="SAM" id="Phobius"/>
    </source>
</evidence>
<dbReference type="Proteomes" id="UP000310553">
    <property type="component" value="Chromosome"/>
</dbReference>
<feature type="domain" description="Type II secretion system protein GspF" evidence="7">
    <location>
        <begin position="110"/>
        <end position="235"/>
    </location>
</feature>
<dbReference type="InterPro" id="IPR018076">
    <property type="entry name" value="T2SS_GspF_dom"/>
</dbReference>
<keyword evidence="2" id="KW-1003">Cell membrane</keyword>
<organism evidence="8">
    <name type="scientific">Ralstonia solanacearum</name>
    <name type="common">Pseudomonas solanacearum</name>
    <dbReference type="NCBI Taxonomy" id="305"/>
    <lineage>
        <taxon>Bacteria</taxon>
        <taxon>Pseudomonadati</taxon>
        <taxon>Pseudomonadota</taxon>
        <taxon>Betaproteobacteria</taxon>
        <taxon>Burkholderiales</taxon>
        <taxon>Burkholderiaceae</taxon>
        <taxon>Ralstonia</taxon>
        <taxon>Ralstonia solanacearum species complex</taxon>
    </lineage>
</organism>
<keyword evidence="3 6" id="KW-0812">Transmembrane</keyword>
<feature type="transmembrane region" description="Helical" evidence="6">
    <location>
        <begin position="51"/>
        <end position="68"/>
    </location>
</feature>
<feature type="transmembrane region" description="Helical" evidence="6">
    <location>
        <begin position="218"/>
        <end position="237"/>
    </location>
</feature>
<evidence type="ECO:0000256" key="2">
    <source>
        <dbReference type="ARBA" id="ARBA00022475"/>
    </source>
</evidence>
<dbReference type="Gene3D" id="1.20.81.30">
    <property type="entry name" value="Type II secretion system (T2SS), domain F"/>
    <property type="match status" value="1"/>
</dbReference>
<proteinExistence type="predicted"/>
<comment type="subcellular location">
    <subcellularLocation>
        <location evidence="1">Cell membrane</location>
        <topology evidence="1">Multi-pass membrane protein</topology>
    </subcellularLocation>
</comment>
<sequence>MNVLVSLMIGVALILGVMAVSSTVKRYREQFTQTSQATLADMFLFVDPQKLFYFNAIGIVLVPLLVFLGTGNGLLTTLSSVVVLVAPRMAYTWMGKRRRARFAVQLPDALTMIANALRAGASLQMSLDVVVRESAPPLSQELGLVVREQRLGVALEDALDGMARRVTSQDFDLVVSAIVIAKEVGGNLSETLERLASTLRAKAIMEGKIDALTSQGKMQGIVVGLLPVFLAGILTFMDPVAMAPLYNTYWGWAAMGAVLVLELIGAFFIRKIVNIDV</sequence>
<feature type="transmembrane region" description="Helical" evidence="6">
    <location>
        <begin position="74"/>
        <end position="91"/>
    </location>
</feature>
<dbReference type="PANTHER" id="PTHR35007">
    <property type="entry name" value="INTEGRAL MEMBRANE PROTEIN-RELATED"/>
    <property type="match status" value="1"/>
</dbReference>
<protein>
    <submittedName>
        <fullName evidence="8">Type II secretion system protein</fullName>
    </submittedName>
</protein>
<dbReference type="EMBL" id="LN899819">
    <property type="protein sequence ID" value="CUV14047.1"/>
    <property type="molecule type" value="Genomic_DNA"/>
</dbReference>
<reference evidence="9 10" key="2">
    <citation type="submission" date="2019-04" db="EMBL/GenBank/DDBJ databases">
        <title>Complete Genome of UW386 and Higher Quality Genome of UW700.</title>
        <authorList>
            <person name="Jacobs J."/>
            <person name="Perez A."/>
            <person name="Steidl O."/>
            <person name="Allen C."/>
        </authorList>
    </citation>
    <scope>NUCLEOTIDE SEQUENCE [LARGE SCALE GENOMIC DNA]</scope>
    <source>
        <strain evidence="9 10">UW386</strain>
    </source>
</reference>
<dbReference type="AlphaFoldDB" id="A0A0S4TX22"/>
<keyword evidence="4 6" id="KW-1133">Transmembrane helix</keyword>
<reference evidence="8" key="1">
    <citation type="submission" date="2015-10" db="EMBL/GenBank/DDBJ databases">
        <authorList>
            <person name="Gilbert D.G."/>
        </authorList>
    </citation>
    <scope>NUCLEOTIDE SEQUENCE</scope>
    <source>
        <strain evidence="8">Phyl III-seqv23</strain>
    </source>
</reference>
<evidence type="ECO:0000313" key="8">
    <source>
        <dbReference type="EMBL" id="CUV14047.1"/>
    </source>
</evidence>
<name>A0A0S4TX22_RALSL</name>
<dbReference type="EMBL" id="CP039339">
    <property type="protein sequence ID" value="QCX50203.1"/>
    <property type="molecule type" value="Genomic_DNA"/>
</dbReference>
<feature type="transmembrane region" description="Helical" evidence="6">
    <location>
        <begin position="6"/>
        <end position="24"/>
    </location>
</feature>
<dbReference type="Pfam" id="PF00482">
    <property type="entry name" value="T2SSF"/>
    <property type="match status" value="1"/>
</dbReference>